<accession>A0A176WAA4</accession>
<feature type="transmembrane region" description="Helical" evidence="7">
    <location>
        <begin position="12"/>
        <end position="31"/>
    </location>
</feature>
<dbReference type="InterPro" id="IPR001128">
    <property type="entry name" value="Cyt_P450"/>
</dbReference>
<protein>
    <recommendedName>
        <fullName evidence="10">Cytochrome P450</fullName>
    </recommendedName>
</protein>
<comment type="caution">
    <text evidence="8">The sequence shown here is derived from an EMBL/GenBank/DDBJ whole genome shotgun (WGS) entry which is preliminary data.</text>
</comment>
<keyword evidence="9" id="KW-1185">Reference proteome</keyword>
<dbReference type="GO" id="GO:0004497">
    <property type="term" value="F:monooxygenase activity"/>
    <property type="evidence" value="ECO:0007669"/>
    <property type="project" value="UniProtKB-KW"/>
</dbReference>
<evidence type="ECO:0000256" key="6">
    <source>
        <dbReference type="RuleBase" id="RU000461"/>
    </source>
</evidence>
<keyword evidence="6" id="KW-0503">Monooxygenase</keyword>
<dbReference type="SUPFAM" id="SSF48264">
    <property type="entry name" value="Cytochrome P450"/>
    <property type="match status" value="1"/>
</dbReference>
<evidence type="ECO:0000256" key="3">
    <source>
        <dbReference type="ARBA" id="ARBA00023002"/>
    </source>
</evidence>
<dbReference type="Gene3D" id="1.10.630.10">
    <property type="entry name" value="Cytochrome P450"/>
    <property type="match status" value="1"/>
</dbReference>
<dbReference type="InterPro" id="IPR036396">
    <property type="entry name" value="Cyt_P450_sf"/>
</dbReference>
<dbReference type="PANTHER" id="PTHR47944">
    <property type="entry name" value="CYTOCHROME P450 98A9"/>
    <property type="match status" value="1"/>
</dbReference>
<dbReference type="EMBL" id="LVLJ01001368">
    <property type="protein sequence ID" value="OAE30078.1"/>
    <property type="molecule type" value="Genomic_DNA"/>
</dbReference>
<evidence type="ECO:0000256" key="4">
    <source>
        <dbReference type="ARBA" id="ARBA00023004"/>
    </source>
</evidence>
<evidence type="ECO:0008006" key="10">
    <source>
        <dbReference type="Google" id="ProtNLM"/>
    </source>
</evidence>
<dbReference type="Pfam" id="PF00067">
    <property type="entry name" value="p450"/>
    <property type="match status" value="1"/>
</dbReference>
<dbReference type="Proteomes" id="UP000077202">
    <property type="component" value="Unassembled WGS sequence"/>
</dbReference>
<dbReference type="AlphaFoldDB" id="A0A176WAA4"/>
<comment type="cofactor">
    <cofactor evidence="5">
        <name>heme</name>
        <dbReference type="ChEBI" id="CHEBI:30413"/>
    </cofactor>
</comment>
<gene>
    <name evidence="8" type="ORF">AXG93_1474s1240</name>
</gene>
<evidence type="ECO:0000256" key="7">
    <source>
        <dbReference type="SAM" id="Phobius"/>
    </source>
</evidence>
<keyword evidence="5 6" id="KW-0349">Heme</keyword>
<reference evidence="8" key="1">
    <citation type="submission" date="2016-03" db="EMBL/GenBank/DDBJ databases">
        <title>Mechanisms controlling the formation of the plant cell surface in tip-growing cells are functionally conserved among land plants.</title>
        <authorList>
            <person name="Honkanen S."/>
            <person name="Jones V.A."/>
            <person name="Morieri G."/>
            <person name="Champion C."/>
            <person name="Hetherington A.J."/>
            <person name="Kelly S."/>
            <person name="Saint-Marcoux D."/>
            <person name="Proust H."/>
            <person name="Prescott H."/>
            <person name="Dolan L."/>
        </authorList>
    </citation>
    <scope>NUCLEOTIDE SEQUENCE [LARGE SCALE GENOMIC DNA]</scope>
    <source>
        <tissue evidence="8">Whole gametophyte</tissue>
    </source>
</reference>
<feature type="binding site" description="axial binding residue" evidence="5">
    <location>
        <position position="460"/>
    </location>
    <ligand>
        <name>heme</name>
        <dbReference type="ChEBI" id="CHEBI:30413"/>
    </ligand>
    <ligandPart>
        <name>Fe</name>
        <dbReference type="ChEBI" id="CHEBI:18248"/>
    </ligandPart>
</feature>
<dbReference type="GO" id="GO:0016705">
    <property type="term" value="F:oxidoreductase activity, acting on paired donors, with incorporation or reduction of molecular oxygen"/>
    <property type="evidence" value="ECO:0007669"/>
    <property type="project" value="InterPro"/>
</dbReference>
<evidence type="ECO:0000256" key="5">
    <source>
        <dbReference type="PIRSR" id="PIRSR602401-1"/>
    </source>
</evidence>
<keyword evidence="7" id="KW-0472">Membrane</keyword>
<comment type="similarity">
    <text evidence="1 6">Belongs to the cytochrome P450 family.</text>
</comment>
<proteinExistence type="inferred from homology"/>
<keyword evidence="7" id="KW-0812">Transmembrane</keyword>
<keyword evidence="7" id="KW-1133">Transmembrane helix</keyword>
<keyword evidence="3 6" id="KW-0560">Oxidoreductase</keyword>
<keyword evidence="2 5" id="KW-0479">Metal-binding</keyword>
<dbReference type="GO" id="GO:0005506">
    <property type="term" value="F:iron ion binding"/>
    <property type="evidence" value="ECO:0007669"/>
    <property type="project" value="InterPro"/>
</dbReference>
<evidence type="ECO:0000313" key="8">
    <source>
        <dbReference type="EMBL" id="OAE30078.1"/>
    </source>
</evidence>
<keyword evidence="4 5" id="KW-0408">Iron</keyword>
<evidence type="ECO:0000313" key="9">
    <source>
        <dbReference type="Proteomes" id="UP000077202"/>
    </source>
</evidence>
<dbReference type="PROSITE" id="PS00086">
    <property type="entry name" value="CYTOCHROME_P450"/>
    <property type="match status" value="1"/>
</dbReference>
<dbReference type="PRINTS" id="PR00463">
    <property type="entry name" value="EP450I"/>
</dbReference>
<evidence type="ECO:0000256" key="1">
    <source>
        <dbReference type="ARBA" id="ARBA00010617"/>
    </source>
</evidence>
<sequence length="516" mass="58633">MEAMVNWESSWLSYLVAAITTVVAILLYFRLSHWQESRADRERNLPPAPYYYPLVGNLPSLVGDFPFKSLAKLSWNNRWPIFRLKLSGHAGPSTYVISSLELAHEVLKSSGLEFACRNVGVNFAFRMLSQDARGAPRGVSGNTLRGTWRNARRVMVNGLVQTRKVFGDALLVRDLEQSFRALEADGHADGHYVHVLLPHIAQYLVNHTLHFVYGYQGENSMGQQINAHNETVVMCLTKAQQCLFFPILQPFLQPQYTKVMEQTLQRKYQLHETLLSQREIIRAKQGNSSWYFCDTCLEAEKTGEITHDDALHIIDEIFLAGVMTTAATIEWGLGELVNQQGIIKKLQQEMDAMIGVGVPLRANDIDRLPYLKATIKEIFRMHPAVPLLVPHMNPEDAKLGSYDIPKESLAMVNVWKLQRDPELWHEPNVFNPDRFLEHPEIDVCGMDNRLLPFGAGRRMCPGLSVGLLNTQMWIGRLVQRYHITLPQGVQNLDLTPKFGASVVIKNGLRVCLKRRQ</sequence>
<organism evidence="8 9">
    <name type="scientific">Marchantia polymorpha subsp. ruderalis</name>
    <dbReference type="NCBI Taxonomy" id="1480154"/>
    <lineage>
        <taxon>Eukaryota</taxon>
        <taxon>Viridiplantae</taxon>
        <taxon>Streptophyta</taxon>
        <taxon>Embryophyta</taxon>
        <taxon>Marchantiophyta</taxon>
        <taxon>Marchantiopsida</taxon>
        <taxon>Marchantiidae</taxon>
        <taxon>Marchantiales</taxon>
        <taxon>Marchantiaceae</taxon>
        <taxon>Marchantia</taxon>
    </lineage>
</organism>
<dbReference type="PRINTS" id="PR00385">
    <property type="entry name" value="P450"/>
</dbReference>
<dbReference type="PANTHER" id="PTHR47944:SF19">
    <property type="entry name" value="CYTOCHROME P450 77A4"/>
    <property type="match status" value="1"/>
</dbReference>
<evidence type="ECO:0000256" key="2">
    <source>
        <dbReference type="ARBA" id="ARBA00022723"/>
    </source>
</evidence>
<name>A0A176WAA4_MARPO</name>
<dbReference type="GO" id="GO:0020037">
    <property type="term" value="F:heme binding"/>
    <property type="evidence" value="ECO:0007669"/>
    <property type="project" value="InterPro"/>
</dbReference>
<dbReference type="InterPro" id="IPR002401">
    <property type="entry name" value="Cyt_P450_E_grp-I"/>
</dbReference>
<dbReference type="InterPro" id="IPR017972">
    <property type="entry name" value="Cyt_P450_CS"/>
</dbReference>